<dbReference type="FunFam" id="1.10.3810.10:FF:000001">
    <property type="entry name" value="Penicillin-binding protein 1A"/>
    <property type="match status" value="1"/>
</dbReference>
<organism evidence="17 18">
    <name type="scientific">Bailinhaonella thermotolerans</name>
    <dbReference type="NCBI Taxonomy" id="1070861"/>
    <lineage>
        <taxon>Bacteria</taxon>
        <taxon>Bacillati</taxon>
        <taxon>Actinomycetota</taxon>
        <taxon>Actinomycetes</taxon>
        <taxon>Streptosporangiales</taxon>
        <taxon>Streptosporangiaceae</taxon>
        <taxon>Bailinhaonella</taxon>
    </lineage>
</organism>
<keyword evidence="4" id="KW-0645">Protease</keyword>
<dbReference type="Pfam" id="PF00905">
    <property type="entry name" value="Transpeptidase"/>
    <property type="match status" value="1"/>
</dbReference>
<evidence type="ECO:0000256" key="13">
    <source>
        <dbReference type="ARBA" id="ARBA00049902"/>
    </source>
</evidence>
<dbReference type="GO" id="GO:0030288">
    <property type="term" value="C:outer membrane-bounded periplasmic space"/>
    <property type="evidence" value="ECO:0007669"/>
    <property type="project" value="TreeGrafter"/>
</dbReference>
<sequence>MRRLLILVAGTLIGLAALVGVVYALTPIPDSTQASATAQGSVIYYNDGKTVLAQRGVDRDPVPLRKVPKHVRNAVIAAENRGFYSDQGVSLRGSIRAVWSTITGQQVQGGSTITQQMVRNYYSGLSQERSVIRKLREILISVKVDQSKSKDWVLEQYLNTIYFGRGAHGIQAASKAYFRKDVSDLTVAEGAYLAAVIQQPSRFADPEGDDLDAAKSRWNSVIGAMTETGALTAEKAASLDFPTLRKPRAVMTLGGQRGYMWDQVHRELNRLGYDDETINQGGLKVTTTFDRKLMDVARRAVEETRPSGTSRKVRTGLAAVDPATGEVVAFYGGDDYLKNQYDNAFSAKVQAGSSFKPYALAAALEEGYGLGTIVQGDSPLMVNGTAINNSGMADYGPVDLVTATQRSINTAYVELAQKVGVNKVAEMAEDMGIPAAQVEQHKYATLPLGVADVSAVQQASAYATFAAGGVHRDAHVVRSVTDAKGETREIKVKTRRVFSERTAADATYAMTQVVRGGTGTAAALPDGRPVAGKTGTSSDAKSVWFVGYTPQLAVAVDMFHSDNKTITLPGYGEAAGGTVPAMTFRAFTGEALRGEPVKRFQSPSGADRSGGTRVNSPRPQPEHTPRPRITDEPTPDPEPTSEPPATQSPAPPPETDGPDGPQESERPRPPSPDQPDDERRETARREILENPSGDA</sequence>
<dbReference type="OrthoDB" id="7911552at2"/>
<keyword evidence="9" id="KW-0573">Peptidoglycan synthesis</keyword>
<evidence type="ECO:0000256" key="8">
    <source>
        <dbReference type="ARBA" id="ARBA00022960"/>
    </source>
</evidence>
<evidence type="ECO:0000256" key="2">
    <source>
        <dbReference type="ARBA" id="ARBA00007739"/>
    </source>
</evidence>
<dbReference type="InterPro" id="IPR012338">
    <property type="entry name" value="Beta-lactam/transpept-like"/>
</dbReference>
<accession>A0A3A4BQA5</accession>
<evidence type="ECO:0000256" key="1">
    <source>
        <dbReference type="ARBA" id="ARBA00007090"/>
    </source>
</evidence>
<evidence type="ECO:0000256" key="11">
    <source>
        <dbReference type="ARBA" id="ARBA00023316"/>
    </source>
</evidence>
<evidence type="ECO:0000256" key="14">
    <source>
        <dbReference type="SAM" id="MobiDB-lite"/>
    </source>
</evidence>
<evidence type="ECO:0000256" key="3">
    <source>
        <dbReference type="ARBA" id="ARBA00022645"/>
    </source>
</evidence>
<feature type="compositionally biased region" description="Basic and acidic residues" evidence="14">
    <location>
        <begin position="620"/>
        <end position="631"/>
    </location>
</feature>
<dbReference type="AlphaFoldDB" id="A0A3A4BQA5"/>
<dbReference type="Proteomes" id="UP000265768">
    <property type="component" value="Unassembled WGS sequence"/>
</dbReference>
<keyword evidence="18" id="KW-1185">Reference proteome</keyword>
<dbReference type="GO" id="GO:0008955">
    <property type="term" value="F:peptidoglycan glycosyltransferase activity"/>
    <property type="evidence" value="ECO:0007669"/>
    <property type="project" value="UniProtKB-EC"/>
</dbReference>
<dbReference type="GO" id="GO:0009252">
    <property type="term" value="P:peptidoglycan biosynthetic process"/>
    <property type="evidence" value="ECO:0007669"/>
    <property type="project" value="UniProtKB-KW"/>
</dbReference>
<keyword evidence="11" id="KW-0961">Cell wall biogenesis/degradation</keyword>
<dbReference type="SUPFAM" id="SSF56601">
    <property type="entry name" value="beta-lactamase/transpeptidase-like"/>
    <property type="match status" value="1"/>
</dbReference>
<dbReference type="Gene3D" id="3.40.710.10">
    <property type="entry name" value="DD-peptidase/beta-lactamase superfamily"/>
    <property type="match status" value="1"/>
</dbReference>
<evidence type="ECO:0000313" key="17">
    <source>
        <dbReference type="EMBL" id="RJL33326.1"/>
    </source>
</evidence>
<dbReference type="Pfam" id="PF00912">
    <property type="entry name" value="Transgly"/>
    <property type="match status" value="1"/>
</dbReference>
<dbReference type="InterPro" id="IPR036950">
    <property type="entry name" value="PBP_transglycosylase"/>
</dbReference>
<comment type="similarity">
    <text evidence="2">In the N-terminal section; belongs to the glycosyltransferase 51 family.</text>
</comment>
<dbReference type="EMBL" id="QZEY01000003">
    <property type="protein sequence ID" value="RJL33326.1"/>
    <property type="molecule type" value="Genomic_DNA"/>
</dbReference>
<evidence type="ECO:0000259" key="16">
    <source>
        <dbReference type="Pfam" id="PF00912"/>
    </source>
</evidence>
<comment type="caution">
    <text evidence="17">The sequence shown here is derived from an EMBL/GenBank/DDBJ whole genome shotgun (WGS) entry which is preliminary data.</text>
</comment>
<evidence type="ECO:0000256" key="12">
    <source>
        <dbReference type="ARBA" id="ARBA00034000"/>
    </source>
</evidence>
<dbReference type="InterPro" id="IPR050396">
    <property type="entry name" value="Glycosyltr_51/Transpeptidase"/>
</dbReference>
<dbReference type="InterPro" id="IPR001264">
    <property type="entry name" value="Glyco_trans_51"/>
</dbReference>
<evidence type="ECO:0000256" key="5">
    <source>
        <dbReference type="ARBA" id="ARBA00022676"/>
    </source>
</evidence>
<gene>
    <name evidence="17" type="ORF">D5H75_11010</name>
</gene>
<evidence type="ECO:0000256" key="9">
    <source>
        <dbReference type="ARBA" id="ARBA00022984"/>
    </source>
</evidence>
<dbReference type="InterPro" id="IPR023346">
    <property type="entry name" value="Lysozyme-like_dom_sf"/>
</dbReference>
<dbReference type="Gene3D" id="1.10.3810.10">
    <property type="entry name" value="Biosynthetic peptidoglycan transglycosylase-like"/>
    <property type="match status" value="1"/>
</dbReference>
<evidence type="ECO:0000313" key="18">
    <source>
        <dbReference type="Proteomes" id="UP000265768"/>
    </source>
</evidence>
<reference evidence="17 18" key="1">
    <citation type="submission" date="2018-09" db="EMBL/GenBank/DDBJ databases">
        <title>YIM 75507 draft genome.</title>
        <authorList>
            <person name="Tang S."/>
            <person name="Feng Y."/>
        </authorList>
    </citation>
    <scope>NUCLEOTIDE SEQUENCE [LARGE SCALE GENOMIC DNA]</scope>
    <source>
        <strain evidence="17 18">YIM 75507</strain>
    </source>
</reference>
<keyword evidence="3 17" id="KW-0121">Carboxypeptidase</keyword>
<evidence type="ECO:0000256" key="4">
    <source>
        <dbReference type="ARBA" id="ARBA00022670"/>
    </source>
</evidence>
<feature type="region of interest" description="Disordered" evidence="14">
    <location>
        <begin position="594"/>
        <end position="695"/>
    </location>
</feature>
<keyword evidence="6" id="KW-0808">Transferase</keyword>
<dbReference type="GO" id="GO:0006508">
    <property type="term" value="P:proteolysis"/>
    <property type="evidence" value="ECO:0007669"/>
    <property type="project" value="UniProtKB-KW"/>
</dbReference>
<evidence type="ECO:0000259" key="15">
    <source>
        <dbReference type="Pfam" id="PF00905"/>
    </source>
</evidence>
<comment type="catalytic activity">
    <reaction evidence="12">
        <text>Preferential cleavage: (Ac)2-L-Lys-D-Ala-|-D-Ala. Also transpeptidation of peptidyl-alanyl moieties that are N-acyl substituents of D-alanine.</text>
        <dbReference type="EC" id="3.4.16.4"/>
    </reaction>
</comment>
<dbReference type="GO" id="GO:0071555">
    <property type="term" value="P:cell wall organization"/>
    <property type="evidence" value="ECO:0007669"/>
    <property type="project" value="UniProtKB-KW"/>
</dbReference>
<evidence type="ECO:0000256" key="7">
    <source>
        <dbReference type="ARBA" id="ARBA00022801"/>
    </source>
</evidence>
<protein>
    <submittedName>
        <fullName evidence="17">Carboxypeptidase</fullName>
    </submittedName>
</protein>
<keyword evidence="7" id="KW-0378">Hydrolase</keyword>
<keyword evidence="5" id="KW-0328">Glycosyltransferase</keyword>
<feature type="domain" description="Glycosyl transferase family 51" evidence="16">
    <location>
        <begin position="55"/>
        <end position="225"/>
    </location>
</feature>
<dbReference type="SUPFAM" id="SSF53955">
    <property type="entry name" value="Lysozyme-like"/>
    <property type="match status" value="1"/>
</dbReference>
<dbReference type="GO" id="GO:0009002">
    <property type="term" value="F:serine-type D-Ala-D-Ala carboxypeptidase activity"/>
    <property type="evidence" value="ECO:0007669"/>
    <property type="project" value="UniProtKB-EC"/>
</dbReference>
<dbReference type="PANTHER" id="PTHR32282">
    <property type="entry name" value="BINDING PROTEIN TRANSPEPTIDASE, PUTATIVE-RELATED"/>
    <property type="match status" value="1"/>
</dbReference>
<comment type="catalytic activity">
    <reaction evidence="13">
        <text>[GlcNAc-(1-&gt;4)-Mur2Ac(oyl-L-Ala-gamma-D-Glu-L-Lys-D-Ala-D-Ala)](n)-di-trans,octa-cis-undecaprenyl diphosphate + beta-D-GlcNAc-(1-&gt;4)-Mur2Ac(oyl-L-Ala-gamma-D-Glu-L-Lys-D-Ala-D-Ala)-di-trans,octa-cis-undecaprenyl diphosphate = [GlcNAc-(1-&gt;4)-Mur2Ac(oyl-L-Ala-gamma-D-Glu-L-Lys-D-Ala-D-Ala)](n+1)-di-trans,octa-cis-undecaprenyl diphosphate + di-trans,octa-cis-undecaprenyl diphosphate + H(+)</text>
        <dbReference type="Rhea" id="RHEA:23708"/>
        <dbReference type="Rhea" id="RHEA-COMP:9602"/>
        <dbReference type="Rhea" id="RHEA-COMP:9603"/>
        <dbReference type="ChEBI" id="CHEBI:15378"/>
        <dbReference type="ChEBI" id="CHEBI:58405"/>
        <dbReference type="ChEBI" id="CHEBI:60033"/>
        <dbReference type="ChEBI" id="CHEBI:78435"/>
        <dbReference type="EC" id="2.4.99.28"/>
    </reaction>
</comment>
<dbReference type="GO" id="GO:0008658">
    <property type="term" value="F:penicillin binding"/>
    <property type="evidence" value="ECO:0007669"/>
    <property type="project" value="InterPro"/>
</dbReference>
<evidence type="ECO:0000256" key="6">
    <source>
        <dbReference type="ARBA" id="ARBA00022679"/>
    </source>
</evidence>
<evidence type="ECO:0000256" key="10">
    <source>
        <dbReference type="ARBA" id="ARBA00023268"/>
    </source>
</evidence>
<dbReference type="GO" id="GO:0008360">
    <property type="term" value="P:regulation of cell shape"/>
    <property type="evidence" value="ECO:0007669"/>
    <property type="project" value="UniProtKB-KW"/>
</dbReference>
<keyword evidence="10" id="KW-0511">Multifunctional enzyme</keyword>
<dbReference type="InterPro" id="IPR001460">
    <property type="entry name" value="PCN-bd_Tpept"/>
</dbReference>
<dbReference type="RefSeq" id="WP_119926285.1">
    <property type="nucleotide sequence ID" value="NZ_QZEY01000003.1"/>
</dbReference>
<feature type="domain" description="Penicillin-binding protein transpeptidase" evidence="15">
    <location>
        <begin position="318"/>
        <end position="558"/>
    </location>
</feature>
<comment type="similarity">
    <text evidence="1">In the C-terminal section; belongs to the transpeptidase family.</text>
</comment>
<feature type="compositionally biased region" description="Basic and acidic residues" evidence="14">
    <location>
        <begin position="677"/>
        <end position="688"/>
    </location>
</feature>
<keyword evidence="8" id="KW-0133">Cell shape</keyword>
<proteinExistence type="inferred from homology"/>
<dbReference type="PANTHER" id="PTHR32282:SF34">
    <property type="entry name" value="PENICILLIN-BINDING PROTEIN 1A"/>
    <property type="match status" value="1"/>
</dbReference>
<name>A0A3A4BQA5_9ACTN</name>